<organism evidence="2 3">
    <name type="scientific">Terribacillus aidingensis</name>
    <dbReference type="NCBI Taxonomy" id="586416"/>
    <lineage>
        <taxon>Bacteria</taxon>
        <taxon>Bacillati</taxon>
        <taxon>Bacillota</taxon>
        <taxon>Bacilli</taxon>
        <taxon>Bacillales</taxon>
        <taxon>Bacillaceae</taxon>
        <taxon>Terribacillus</taxon>
    </lineage>
</organism>
<feature type="transmembrane region" description="Helical" evidence="1">
    <location>
        <begin position="132"/>
        <end position="149"/>
    </location>
</feature>
<dbReference type="EMBL" id="OBEK01000005">
    <property type="protein sequence ID" value="SNZ16833.1"/>
    <property type="molecule type" value="Genomic_DNA"/>
</dbReference>
<feature type="transmembrane region" description="Helical" evidence="1">
    <location>
        <begin position="7"/>
        <end position="24"/>
    </location>
</feature>
<keyword evidence="3" id="KW-1185">Reference proteome</keyword>
<keyword evidence="1" id="KW-0812">Transmembrane</keyword>
<evidence type="ECO:0000256" key="1">
    <source>
        <dbReference type="SAM" id="Phobius"/>
    </source>
</evidence>
<dbReference type="Proteomes" id="UP000219356">
    <property type="component" value="Unassembled WGS sequence"/>
</dbReference>
<feature type="transmembrane region" description="Helical" evidence="1">
    <location>
        <begin position="105"/>
        <end position="126"/>
    </location>
</feature>
<feature type="transmembrane region" description="Helical" evidence="1">
    <location>
        <begin position="183"/>
        <end position="201"/>
    </location>
</feature>
<dbReference type="OrthoDB" id="2360867at2"/>
<keyword evidence="1" id="KW-0472">Membrane</keyword>
<evidence type="ECO:0000313" key="3">
    <source>
        <dbReference type="Proteomes" id="UP000219356"/>
    </source>
</evidence>
<feature type="transmembrane region" description="Helical" evidence="1">
    <location>
        <begin position="79"/>
        <end position="98"/>
    </location>
</feature>
<evidence type="ECO:0000313" key="2">
    <source>
        <dbReference type="EMBL" id="SNZ16833.1"/>
    </source>
</evidence>
<feature type="transmembrane region" description="Helical" evidence="1">
    <location>
        <begin position="156"/>
        <end position="177"/>
    </location>
</feature>
<feature type="transmembrane region" description="Helical" evidence="1">
    <location>
        <begin position="30"/>
        <end position="48"/>
    </location>
</feature>
<proteinExistence type="predicted"/>
<sequence length="209" mass="24200">MKPWRLFIAFMLVSLGGYTVYINMKTTPQEIWYTYSLGVCLLLALQILLPKQQTVVSCLSAIFVGAVLVHENLKDTPEVLWYLYTIGALALWPTLVMFRRSLASLKTAVVISFVVCLYYVGLHQYFNHETPWYGFIIFAMSWWPLSLIGKRLNSSLFFSVLGFGALSLFFLFVNIAYSPSVIWAVYPIFAAAWWPLAAYFYSYRRRYVR</sequence>
<keyword evidence="1" id="KW-1133">Transmembrane helix</keyword>
<name>A0A285P6P5_9BACI</name>
<dbReference type="AlphaFoldDB" id="A0A285P6P5"/>
<protein>
    <submittedName>
        <fullName evidence="2">Uncharacterized protein</fullName>
    </submittedName>
</protein>
<gene>
    <name evidence="2" type="ORF">SAMN05421503_3027</name>
</gene>
<dbReference type="RefSeq" id="WP_097043232.1">
    <property type="nucleotide sequence ID" value="NZ_OBEK01000005.1"/>
</dbReference>
<reference evidence="3" key="1">
    <citation type="submission" date="2017-09" db="EMBL/GenBank/DDBJ databases">
        <authorList>
            <person name="Varghese N."/>
            <person name="Submissions S."/>
        </authorList>
    </citation>
    <scope>NUCLEOTIDE SEQUENCE [LARGE SCALE GENOMIC DNA]</scope>
    <source>
        <strain evidence="3">CGMCC 1.8913</strain>
    </source>
</reference>
<accession>A0A285P6P5</accession>